<sequence length="63" mass="6936">RGVVVAAPKTNLMRVAVVPVMTEKVLKCSLKSNLENIKVGDNVVLDFILNDTGRIKTLLERES</sequence>
<proteinExistence type="predicted"/>
<keyword evidence="2" id="KW-1185">Reference proteome</keyword>
<protein>
    <submittedName>
        <fullName evidence="1">Uncharacterized protein</fullName>
    </submittedName>
</protein>
<comment type="caution">
    <text evidence="1">The sequence shown here is derived from an EMBL/GenBank/DDBJ whole genome shotgun (WGS) entry which is preliminary data.</text>
</comment>
<organism evidence="1 2">
    <name type="scientific">Trifolium medium</name>
    <dbReference type="NCBI Taxonomy" id="97028"/>
    <lineage>
        <taxon>Eukaryota</taxon>
        <taxon>Viridiplantae</taxon>
        <taxon>Streptophyta</taxon>
        <taxon>Embryophyta</taxon>
        <taxon>Tracheophyta</taxon>
        <taxon>Spermatophyta</taxon>
        <taxon>Magnoliopsida</taxon>
        <taxon>eudicotyledons</taxon>
        <taxon>Gunneridae</taxon>
        <taxon>Pentapetalae</taxon>
        <taxon>rosids</taxon>
        <taxon>fabids</taxon>
        <taxon>Fabales</taxon>
        <taxon>Fabaceae</taxon>
        <taxon>Papilionoideae</taxon>
        <taxon>50 kb inversion clade</taxon>
        <taxon>NPAAA clade</taxon>
        <taxon>Hologalegina</taxon>
        <taxon>IRL clade</taxon>
        <taxon>Trifolieae</taxon>
        <taxon>Trifolium</taxon>
    </lineage>
</organism>
<feature type="non-terminal residue" evidence="1">
    <location>
        <position position="1"/>
    </location>
</feature>
<evidence type="ECO:0000313" key="2">
    <source>
        <dbReference type="Proteomes" id="UP000265520"/>
    </source>
</evidence>
<reference evidence="1 2" key="1">
    <citation type="journal article" date="2018" name="Front. Plant Sci.">
        <title>Red Clover (Trifolium pratense) and Zigzag Clover (T. medium) - A Picture of Genomic Similarities and Differences.</title>
        <authorList>
            <person name="Dluhosova J."/>
            <person name="Istvanek J."/>
            <person name="Nedelnik J."/>
            <person name="Repkova J."/>
        </authorList>
    </citation>
    <scope>NUCLEOTIDE SEQUENCE [LARGE SCALE GENOMIC DNA]</scope>
    <source>
        <strain evidence="2">cv. 10/8</strain>
        <tissue evidence="1">Leaf</tissue>
    </source>
</reference>
<accession>A0A392S7U8</accession>
<dbReference type="EMBL" id="LXQA010334972">
    <property type="protein sequence ID" value="MCI44769.1"/>
    <property type="molecule type" value="Genomic_DNA"/>
</dbReference>
<dbReference type="Proteomes" id="UP000265520">
    <property type="component" value="Unassembled WGS sequence"/>
</dbReference>
<name>A0A392S7U8_9FABA</name>
<dbReference type="AlphaFoldDB" id="A0A392S7U8"/>
<evidence type="ECO:0000313" key="1">
    <source>
        <dbReference type="EMBL" id="MCI44769.1"/>
    </source>
</evidence>